<dbReference type="SUPFAM" id="SSF53720">
    <property type="entry name" value="ALDH-like"/>
    <property type="match status" value="1"/>
</dbReference>
<dbReference type="EMBL" id="CP014168">
    <property type="protein sequence ID" value="AOH83285.1"/>
    <property type="molecule type" value="Genomic_DNA"/>
</dbReference>
<name>A0A1B3Z785_9SPHN</name>
<sequence length="467" mass="49786">MEDFAMLIDGKLTPGHGSIDVLNPATAQAFAKAPHASPAQLDLAVAAARRAFPGWRDTPVEDRRRVLLAMADVIEANAEELGRYLTMEQGKPLADAIGEARATAGAFRAFAAFDLPVKVIEDSQSRRVEAHRRPLGVVAAIVPWNFPLSLLAFKMPPALLAGNTMVIKPAATTPLSTLRIGALIADIAPPGVVNIISDDNDLGHLLSAHPDVRKVSFTGSTETGRKVMAGAAATLKRLTLELGGNDAAIVLDDVNPREVAGEIFRAAFRNSGQICIAIKRVYAHESIHDELCDEIARLANEAVVGDGLAEGVRFGPLQNKAQYHRVAGLIEDARTKGTIIAGGEPPEGPGYFIRPTVVKDVSNGVRVVDEEQFGPVLPIIKFSDIDDAIAMANDSPWGLGGSVWSGDWQRAADLAGRFESGTVWINQHGHLSPMIPFGGSKQSGFGVEMAEAGLEEFTQLQVISVLR</sequence>
<dbReference type="PROSITE" id="PS00070">
    <property type="entry name" value="ALDEHYDE_DEHYDR_CYS"/>
    <property type="match status" value="1"/>
</dbReference>
<keyword evidence="7" id="KW-1185">Reference proteome</keyword>
<dbReference type="InterPro" id="IPR029510">
    <property type="entry name" value="Ald_DH_CS_GLU"/>
</dbReference>
<dbReference type="STRING" id="1560345.AWL63_04160"/>
<dbReference type="GO" id="GO:0016620">
    <property type="term" value="F:oxidoreductase activity, acting on the aldehyde or oxo group of donors, NAD or NADP as acceptor"/>
    <property type="evidence" value="ECO:0007669"/>
    <property type="project" value="InterPro"/>
</dbReference>
<dbReference type="KEGG" id="span:AWL63_04160"/>
<reference evidence="6 7" key="1">
    <citation type="submission" date="2016-01" db="EMBL/GenBank/DDBJ databases">
        <title>Complete genome and mega plasmid sequence of Sphingomonas panacis DCY99 elicits systemic resistance in rice to Xanthomonas oryzae.</title>
        <authorList>
            <person name="Kim Y.J."/>
            <person name="Yang D.C."/>
            <person name="Sing P."/>
        </authorList>
    </citation>
    <scope>NUCLEOTIDE SEQUENCE [LARGE SCALE GENOMIC DNA]</scope>
    <source>
        <strain evidence="6 7">DCY99</strain>
    </source>
</reference>
<dbReference type="FunFam" id="3.40.309.10:FF:000009">
    <property type="entry name" value="Aldehyde dehydrogenase A"/>
    <property type="match status" value="1"/>
</dbReference>
<dbReference type="CDD" id="cd07106">
    <property type="entry name" value="ALDH_AldA-AAD23400"/>
    <property type="match status" value="1"/>
</dbReference>
<evidence type="ECO:0000256" key="4">
    <source>
        <dbReference type="RuleBase" id="RU003345"/>
    </source>
</evidence>
<dbReference type="InterPro" id="IPR016160">
    <property type="entry name" value="Ald_DH_CS_CYS"/>
</dbReference>
<dbReference type="AlphaFoldDB" id="A0A1B3Z785"/>
<dbReference type="PANTHER" id="PTHR11699">
    <property type="entry name" value="ALDEHYDE DEHYDROGENASE-RELATED"/>
    <property type="match status" value="1"/>
</dbReference>
<accession>A0A1B3Z785</accession>
<keyword evidence="2 4" id="KW-0560">Oxidoreductase</keyword>
<dbReference type="Gene3D" id="3.40.309.10">
    <property type="entry name" value="Aldehyde Dehydrogenase, Chain A, domain 2"/>
    <property type="match status" value="1"/>
</dbReference>
<dbReference type="OrthoDB" id="9802947at2"/>
<feature type="active site" evidence="3">
    <location>
        <position position="241"/>
    </location>
</feature>
<evidence type="ECO:0000256" key="2">
    <source>
        <dbReference type="ARBA" id="ARBA00023002"/>
    </source>
</evidence>
<dbReference type="Pfam" id="PF00171">
    <property type="entry name" value="Aldedh"/>
    <property type="match status" value="1"/>
</dbReference>
<dbReference type="Gene3D" id="3.40.605.10">
    <property type="entry name" value="Aldehyde Dehydrogenase, Chain A, domain 1"/>
    <property type="match status" value="1"/>
</dbReference>
<dbReference type="InterPro" id="IPR016161">
    <property type="entry name" value="Ald_DH/histidinol_DH"/>
</dbReference>
<protein>
    <submittedName>
        <fullName evidence="6">Aldehyde dehydrogenase</fullName>
    </submittedName>
</protein>
<dbReference type="InterPro" id="IPR016162">
    <property type="entry name" value="Ald_DH_N"/>
</dbReference>
<organism evidence="6 7">
    <name type="scientific">Sphingomonas panacis</name>
    <dbReference type="NCBI Taxonomy" id="1560345"/>
    <lineage>
        <taxon>Bacteria</taxon>
        <taxon>Pseudomonadati</taxon>
        <taxon>Pseudomonadota</taxon>
        <taxon>Alphaproteobacteria</taxon>
        <taxon>Sphingomonadales</taxon>
        <taxon>Sphingomonadaceae</taxon>
        <taxon>Sphingomonas</taxon>
    </lineage>
</organism>
<gene>
    <name evidence="6" type="ORF">AWL63_04160</name>
</gene>
<evidence type="ECO:0000256" key="3">
    <source>
        <dbReference type="PROSITE-ProRule" id="PRU10007"/>
    </source>
</evidence>
<dbReference type="InterPro" id="IPR044086">
    <property type="entry name" value="LUC3-like"/>
</dbReference>
<dbReference type="PROSITE" id="PS00687">
    <property type="entry name" value="ALDEHYDE_DEHYDR_GLU"/>
    <property type="match status" value="1"/>
</dbReference>
<dbReference type="RefSeq" id="WP_069203863.1">
    <property type="nucleotide sequence ID" value="NZ_CP014168.1"/>
</dbReference>
<dbReference type="InterPro" id="IPR016163">
    <property type="entry name" value="Ald_DH_C"/>
</dbReference>
<proteinExistence type="inferred from homology"/>
<evidence type="ECO:0000313" key="7">
    <source>
        <dbReference type="Proteomes" id="UP000094256"/>
    </source>
</evidence>
<dbReference type="InterPro" id="IPR015590">
    <property type="entry name" value="Aldehyde_DH_dom"/>
</dbReference>
<evidence type="ECO:0000259" key="5">
    <source>
        <dbReference type="Pfam" id="PF00171"/>
    </source>
</evidence>
<evidence type="ECO:0000256" key="1">
    <source>
        <dbReference type="ARBA" id="ARBA00009986"/>
    </source>
</evidence>
<feature type="domain" description="Aldehyde dehydrogenase" evidence="5">
    <location>
        <begin position="17"/>
        <end position="462"/>
    </location>
</feature>
<dbReference type="Proteomes" id="UP000094256">
    <property type="component" value="Chromosome"/>
</dbReference>
<evidence type="ECO:0000313" key="6">
    <source>
        <dbReference type="EMBL" id="AOH83285.1"/>
    </source>
</evidence>
<comment type="similarity">
    <text evidence="1 4">Belongs to the aldehyde dehydrogenase family.</text>
</comment>
<dbReference type="FunFam" id="3.40.605.10:FF:000007">
    <property type="entry name" value="NAD/NADP-dependent betaine aldehyde dehydrogenase"/>
    <property type="match status" value="1"/>
</dbReference>